<feature type="domain" description="Response regulatory" evidence="3">
    <location>
        <begin position="3"/>
        <end position="119"/>
    </location>
</feature>
<feature type="modified residue" description="4-aspartylphosphate" evidence="1">
    <location>
        <position position="54"/>
    </location>
</feature>
<keyword evidence="1" id="KW-0597">Phosphoprotein</keyword>
<accession>A0A563VYL8</accession>
<dbReference type="OrthoDB" id="581777at2"/>
<dbReference type="RefSeq" id="WP_144866305.1">
    <property type="nucleotide sequence ID" value="NZ_LR213806.1"/>
</dbReference>
<sequence length="286" mass="33113">MIRIIIVDDQNFTRKAINTILRTESNFLIVGEAENGFKALELINQVAVDIAIVDLDMPEMNGFELTQRICQKFSNIKVIVLSSNEDRSSIDKAVKSGARGYLLKDTSTEYEIVDTINHVQRGYFQLGPGLFENLISDLISYEEKTSSKLSIIENNHNQNFAQLKEEILLQSKQIRHQLFDELNLEINSLKFEFGQGLHNFQNQVSEQIKSGLRDFANQQKQDKFTPEIWHKRYAKLAQSINLIENQYHLSLNKLKKEIVILRYCVIFTTFLLIAFIPIFLDSLFNF</sequence>
<evidence type="ECO:0000313" key="4">
    <source>
        <dbReference type="EMBL" id="VEP16520.1"/>
    </source>
</evidence>
<keyword evidence="2" id="KW-0472">Membrane</keyword>
<keyword evidence="4" id="KW-0238">DNA-binding</keyword>
<dbReference type="InterPro" id="IPR051015">
    <property type="entry name" value="EvgA-like"/>
</dbReference>
<dbReference type="GO" id="GO:0003677">
    <property type="term" value="F:DNA binding"/>
    <property type="evidence" value="ECO:0007669"/>
    <property type="project" value="UniProtKB-KW"/>
</dbReference>
<dbReference type="InterPro" id="IPR001789">
    <property type="entry name" value="Sig_transdc_resp-reg_receiver"/>
</dbReference>
<reference evidence="4 5" key="1">
    <citation type="submission" date="2019-01" db="EMBL/GenBank/DDBJ databases">
        <authorList>
            <person name="Brito A."/>
        </authorList>
    </citation>
    <scope>NUCLEOTIDE SEQUENCE [LARGE SCALE GENOMIC DNA]</scope>
    <source>
        <strain evidence="4">1</strain>
    </source>
</reference>
<proteinExistence type="predicted"/>
<feature type="transmembrane region" description="Helical" evidence="2">
    <location>
        <begin position="260"/>
        <end position="280"/>
    </location>
</feature>
<dbReference type="CDD" id="cd17535">
    <property type="entry name" value="REC_NarL-like"/>
    <property type="match status" value="1"/>
</dbReference>
<gene>
    <name evidence="4" type="ORF">H1P_460014</name>
</gene>
<dbReference type="SUPFAM" id="SSF52172">
    <property type="entry name" value="CheY-like"/>
    <property type="match status" value="1"/>
</dbReference>
<dbReference type="InterPro" id="IPR011006">
    <property type="entry name" value="CheY-like_superfamily"/>
</dbReference>
<dbReference type="PROSITE" id="PS50110">
    <property type="entry name" value="RESPONSE_REGULATORY"/>
    <property type="match status" value="1"/>
</dbReference>
<name>A0A563VYL8_9CYAN</name>
<dbReference type="AlphaFoldDB" id="A0A563VYL8"/>
<dbReference type="SMART" id="SM00448">
    <property type="entry name" value="REC"/>
    <property type="match status" value="1"/>
</dbReference>
<keyword evidence="2" id="KW-1133">Transmembrane helix</keyword>
<dbReference type="Proteomes" id="UP000320055">
    <property type="component" value="Unassembled WGS sequence"/>
</dbReference>
<keyword evidence="5" id="KW-1185">Reference proteome</keyword>
<dbReference type="InterPro" id="IPR058245">
    <property type="entry name" value="NreC/VraR/RcsB-like_REC"/>
</dbReference>
<dbReference type="EMBL" id="CAACVJ010000401">
    <property type="protein sequence ID" value="VEP16520.1"/>
    <property type="molecule type" value="Genomic_DNA"/>
</dbReference>
<evidence type="ECO:0000256" key="1">
    <source>
        <dbReference type="PROSITE-ProRule" id="PRU00169"/>
    </source>
</evidence>
<dbReference type="PANTHER" id="PTHR45566:SF2">
    <property type="entry name" value="NARL SUBFAMILY"/>
    <property type="match status" value="1"/>
</dbReference>
<evidence type="ECO:0000259" key="3">
    <source>
        <dbReference type="PROSITE" id="PS50110"/>
    </source>
</evidence>
<organism evidence="4 5">
    <name type="scientific">Hyella patelloides LEGE 07179</name>
    <dbReference type="NCBI Taxonomy" id="945734"/>
    <lineage>
        <taxon>Bacteria</taxon>
        <taxon>Bacillati</taxon>
        <taxon>Cyanobacteriota</taxon>
        <taxon>Cyanophyceae</taxon>
        <taxon>Pleurocapsales</taxon>
        <taxon>Hyellaceae</taxon>
        <taxon>Hyella</taxon>
    </lineage>
</organism>
<protein>
    <submittedName>
        <fullName evidence="4">Response regulator containing a CheY-like receiver domain and an HTH DNA-binding domain</fullName>
    </submittedName>
</protein>
<keyword evidence="2" id="KW-0812">Transmembrane</keyword>
<dbReference type="GO" id="GO:0000160">
    <property type="term" value="P:phosphorelay signal transduction system"/>
    <property type="evidence" value="ECO:0007669"/>
    <property type="project" value="InterPro"/>
</dbReference>
<dbReference type="Pfam" id="PF00072">
    <property type="entry name" value="Response_reg"/>
    <property type="match status" value="1"/>
</dbReference>
<evidence type="ECO:0000256" key="2">
    <source>
        <dbReference type="SAM" id="Phobius"/>
    </source>
</evidence>
<dbReference type="Gene3D" id="3.40.50.2300">
    <property type="match status" value="1"/>
</dbReference>
<dbReference type="PANTHER" id="PTHR45566">
    <property type="entry name" value="HTH-TYPE TRANSCRIPTIONAL REGULATOR YHJB-RELATED"/>
    <property type="match status" value="1"/>
</dbReference>
<evidence type="ECO:0000313" key="5">
    <source>
        <dbReference type="Proteomes" id="UP000320055"/>
    </source>
</evidence>